<organism evidence="1 2">
    <name type="scientific">Holospora obtusa F1</name>
    <dbReference type="NCBI Taxonomy" id="1399147"/>
    <lineage>
        <taxon>Bacteria</taxon>
        <taxon>Pseudomonadati</taxon>
        <taxon>Pseudomonadota</taxon>
        <taxon>Alphaproteobacteria</taxon>
        <taxon>Holosporales</taxon>
        <taxon>Holosporaceae</taxon>
        <taxon>Holospora</taxon>
    </lineage>
</organism>
<accession>W6TGM9</accession>
<proteinExistence type="predicted"/>
<evidence type="ECO:0000313" key="1">
    <source>
        <dbReference type="EMBL" id="ETZ07070.1"/>
    </source>
</evidence>
<reference evidence="1 2" key="1">
    <citation type="journal article" date="2014" name="FEMS Microbiol. Lett.">
        <title>Draft genome sequences of three Holospora species (Holospora obtusa, Holospora undulata, and Holospora elegans), endonuclear symbiotic bacteria of the ciliate Paramecium caudatum.</title>
        <authorList>
            <person name="Dohra H."/>
            <person name="Tanaka K."/>
            <person name="Suzuki T."/>
            <person name="Fujishima M."/>
            <person name="Suzuki H."/>
        </authorList>
    </citation>
    <scope>NUCLEOTIDE SEQUENCE [LARGE SCALE GENOMIC DNA]</scope>
    <source>
        <strain evidence="1 2">F1</strain>
    </source>
</reference>
<dbReference type="AlphaFoldDB" id="W6TGM9"/>
<protein>
    <submittedName>
        <fullName evidence="1">Uncharacterized protein</fullName>
    </submittedName>
</protein>
<dbReference type="EMBL" id="AWTR02000066">
    <property type="protein sequence ID" value="ETZ07070.1"/>
    <property type="molecule type" value="Genomic_DNA"/>
</dbReference>
<gene>
    <name evidence="1" type="ORF">P618_200752</name>
</gene>
<evidence type="ECO:0000313" key="2">
    <source>
        <dbReference type="Proteomes" id="UP000019112"/>
    </source>
</evidence>
<sequence length="122" mass="13978">MQIRSREIGDLLFQNNINIIKRRLRNAPEFIHNFFASVADNTLFGCTGTEPLSSTQPAFFPLQNCFNLETQDALVFLRRSVQSFVFFWTQSVVLGFPCSTLLTNHLSLVAYKAHHKNVELNN</sequence>
<dbReference type="RefSeq" id="WP_021827804.1">
    <property type="nucleotide sequence ID" value="NZ_AWTR02000066.1"/>
</dbReference>
<dbReference type="Proteomes" id="UP000019112">
    <property type="component" value="Unassembled WGS sequence"/>
</dbReference>
<name>W6TGM9_HOLOB</name>
<comment type="caution">
    <text evidence="1">The sequence shown here is derived from an EMBL/GenBank/DDBJ whole genome shotgun (WGS) entry which is preliminary data.</text>
</comment>
<keyword evidence="2" id="KW-1185">Reference proteome</keyword>